<keyword evidence="1" id="KW-0812">Transmembrane</keyword>
<feature type="transmembrane region" description="Helical" evidence="1">
    <location>
        <begin position="97"/>
        <end position="116"/>
    </location>
</feature>
<keyword evidence="1" id="KW-0472">Membrane</keyword>
<keyword evidence="1" id="KW-1133">Transmembrane helix</keyword>
<dbReference type="AlphaFoldDB" id="A0A6C0HSZ2"/>
<name>A0A6C0HSZ2_9ZZZZ</name>
<dbReference type="EMBL" id="MN740005">
    <property type="protein sequence ID" value="QHT83013.1"/>
    <property type="molecule type" value="Genomic_DNA"/>
</dbReference>
<proteinExistence type="predicted"/>
<accession>A0A6C0HSZ2</accession>
<sequence length="118" mass="14286">MKIIKHIFFIINIRRVELYFIQNQHKPICANCKFFIADKNECGKFGDVNIITGKYTYETATSVRNDENKCGEYAIFFRTNYFKFITIPYYFVLKNSYEFMTVSFFFIITNFVWYILHL</sequence>
<evidence type="ECO:0000313" key="2">
    <source>
        <dbReference type="EMBL" id="QHT83013.1"/>
    </source>
</evidence>
<protein>
    <submittedName>
        <fullName evidence="2">Uncharacterized protein</fullName>
    </submittedName>
</protein>
<organism evidence="2">
    <name type="scientific">viral metagenome</name>
    <dbReference type="NCBI Taxonomy" id="1070528"/>
    <lineage>
        <taxon>unclassified sequences</taxon>
        <taxon>metagenomes</taxon>
        <taxon>organismal metagenomes</taxon>
    </lineage>
</organism>
<evidence type="ECO:0000256" key="1">
    <source>
        <dbReference type="SAM" id="Phobius"/>
    </source>
</evidence>
<reference evidence="2" key="1">
    <citation type="journal article" date="2020" name="Nature">
        <title>Giant virus diversity and host interactions through global metagenomics.</title>
        <authorList>
            <person name="Schulz F."/>
            <person name="Roux S."/>
            <person name="Paez-Espino D."/>
            <person name="Jungbluth S."/>
            <person name="Walsh D.A."/>
            <person name="Denef V.J."/>
            <person name="McMahon K.D."/>
            <person name="Konstantinidis K.T."/>
            <person name="Eloe-Fadrosh E.A."/>
            <person name="Kyrpides N.C."/>
            <person name="Woyke T."/>
        </authorList>
    </citation>
    <scope>NUCLEOTIDE SEQUENCE</scope>
    <source>
        <strain evidence="2">GVMAG-M-3300023184-165</strain>
    </source>
</reference>